<evidence type="ECO:0000256" key="1">
    <source>
        <dbReference type="ARBA" id="ARBA00022729"/>
    </source>
</evidence>
<dbReference type="GO" id="GO:0042597">
    <property type="term" value="C:periplasmic space"/>
    <property type="evidence" value="ECO:0007669"/>
    <property type="project" value="UniProtKB-ARBA"/>
</dbReference>
<dbReference type="Proteomes" id="UP000319263">
    <property type="component" value="Chromosome"/>
</dbReference>
<proteinExistence type="predicted"/>
<dbReference type="GO" id="GO:0015833">
    <property type="term" value="P:peptide transport"/>
    <property type="evidence" value="ECO:0007669"/>
    <property type="project" value="TreeGrafter"/>
</dbReference>
<evidence type="ECO:0000313" key="4">
    <source>
        <dbReference type="EMBL" id="QDP98775.1"/>
    </source>
</evidence>
<dbReference type="InterPro" id="IPR030678">
    <property type="entry name" value="Peptide/Ni-bd"/>
</dbReference>
<dbReference type="OrthoDB" id="9796817at2"/>
<dbReference type="Gene3D" id="3.10.105.10">
    <property type="entry name" value="Dipeptide-binding Protein, Domain 3"/>
    <property type="match status" value="1"/>
</dbReference>
<feature type="compositionally biased region" description="Gly residues" evidence="2">
    <location>
        <begin position="10"/>
        <end position="21"/>
    </location>
</feature>
<keyword evidence="1" id="KW-0732">Signal</keyword>
<sequence length="490" mass="52781">MLAACSAGAGNSGGTGNNTGGSGQQTLTVGLGAAPANLDFTQTAGAAIPQALMYNVYEGLVKLDEHADVKPLLATSWKISDGGTKYDFTLRSGVKFSNGDPFNADVVKFSLDRVPDWKANTPTYLSAIRSVSVVSPTEVMINLKQPDNNLLFWLAGPLGAMFSPNAVDDLATTAIGTGPYLLDRYNRGESLILKRNDNYWGTEAQLATATLRYYNDANAPVNALRSGDLDVVYQTQAADQVKQFQADDQYNVQIGATTGITVMSMNNARPPFNDRRVRLAIIYGVDRDAINTTATNGYGKVLGGPVAPTDPWYVDLSKKYPYDPQKAKQLLAEAGKSKLTVDFTVPSLPYAQTIAQVVKSDLAKIGVTANLQTQEFPAVWLDKTFTQHDYDLTVINHVEARNVFNYADPSYYWSYRNKAVQKQLTDAVAAPSQQAFVAGMKTAVNGIVDDAAADWLYNAPNIVIAKKSVAGVNADDTGVSLDLTKASNPK</sequence>
<dbReference type="PANTHER" id="PTHR30290">
    <property type="entry name" value="PERIPLASMIC BINDING COMPONENT OF ABC TRANSPORTER"/>
    <property type="match status" value="1"/>
</dbReference>
<feature type="region of interest" description="Disordered" evidence="2">
    <location>
        <begin position="1"/>
        <end position="21"/>
    </location>
</feature>
<dbReference type="GO" id="GO:1904680">
    <property type="term" value="F:peptide transmembrane transporter activity"/>
    <property type="evidence" value="ECO:0007669"/>
    <property type="project" value="TreeGrafter"/>
</dbReference>
<name>A0A516Q5X6_9ACTN</name>
<protein>
    <submittedName>
        <fullName evidence="4">ABC transporter substrate-binding protein</fullName>
    </submittedName>
</protein>
<dbReference type="GO" id="GO:0043190">
    <property type="term" value="C:ATP-binding cassette (ABC) transporter complex"/>
    <property type="evidence" value="ECO:0007669"/>
    <property type="project" value="InterPro"/>
</dbReference>
<dbReference type="EMBL" id="CP041692">
    <property type="protein sequence ID" value="QDP98775.1"/>
    <property type="molecule type" value="Genomic_DNA"/>
</dbReference>
<dbReference type="Gene3D" id="3.40.190.10">
    <property type="entry name" value="Periplasmic binding protein-like II"/>
    <property type="match status" value="1"/>
</dbReference>
<dbReference type="AlphaFoldDB" id="A0A516Q5X6"/>
<keyword evidence="5" id="KW-1185">Reference proteome</keyword>
<dbReference type="Pfam" id="PF00496">
    <property type="entry name" value="SBP_bac_5"/>
    <property type="match status" value="1"/>
</dbReference>
<dbReference type="InterPro" id="IPR039424">
    <property type="entry name" value="SBP_5"/>
</dbReference>
<evidence type="ECO:0000313" key="5">
    <source>
        <dbReference type="Proteomes" id="UP000319263"/>
    </source>
</evidence>
<dbReference type="PANTHER" id="PTHR30290:SF38">
    <property type="entry name" value="D,D-DIPEPTIDE-BINDING PERIPLASMIC PROTEIN DDPA-RELATED"/>
    <property type="match status" value="1"/>
</dbReference>
<accession>A0A516Q5X6</accession>
<evidence type="ECO:0000256" key="2">
    <source>
        <dbReference type="SAM" id="MobiDB-lite"/>
    </source>
</evidence>
<dbReference type="PIRSF" id="PIRSF002741">
    <property type="entry name" value="MppA"/>
    <property type="match status" value="1"/>
</dbReference>
<evidence type="ECO:0000259" key="3">
    <source>
        <dbReference type="Pfam" id="PF00496"/>
    </source>
</evidence>
<dbReference type="SUPFAM" id="SSF53850">
    <property type="entry name" value="Periplasmic binding protein-like II"/>
    <property type="match status" value="1"/>
</dbReference>
<gene>
    <name evidence="4" type="ORF">FOE78_12690</name>
</gene>
<dbReference type="KEGG" id="mik:FOE78_12690"/>
<reference evidence="4 5" key="1">
    <citation type="submission" date="2019-07" db="EMBL/GenBank/DDBJ databases">
        <title>Microlunatus dokdonensis sp. nov. isolated from the rhizospheric soil of the wild plant Elymus tsukushiensis.</title>
        <authorList>
            <person name="Ghim S.-Y."/>
            <person name="Hwang Y.-J."/>
            <person name="Son J.-S."/>
            <person name="Shin J.-H."/>
        </authorList>
    </citation>
    <scope>NUCLEOTIDE SEQUENCE [LARGE SCALE GENOMIC DNA]</scope>
    <source>
        <strain evidence="4 5">KUDC0627</strain>
    </source>
</reference>
<dbReference type="CDD" id="cd08494">
    <property type="entry name" value="PBP2_NikA_DppA_OppA_like_6"/>
    <property type="match status" value="1"/>
</dbReference>
<dbReference type="InterPro" id="IPR000914">
    <property type="entry name" value="SBP_5_dom"/>
</dbReference>
<feature type="domain" description="Solute-binding protein family 5" evidence="3">
    <location>
        <begin position="69"/>
        <end position="410"/>
    </location>
</feature>
<organism evidence="4 5">
    <name type="scientific">Microlunatus elymi</name>
    <dbReference type="NCBI Taxonomy" id="2596828"/>
    <lineage>
        <taxon>Bacteria</taxon>
        <taxon>Bacillati</taxon>
        <taxon>Actinomycetota</taxon>
        <taxon>Actinomycetes</taxon>
        <taxon>Propionibacteriales</taxon>
        <taxon>Propionibacteriaceae</taxon>
        <taxon>Microlunatus</taxon>
    </lineage>
</organism>